<gene>
    <name evidence="1" type="ORF">SAMN05444320_12027</name>
</gene>
<dbReference type="RefSeq" id="WP_073490023.1">
    <property type="nucleotide sequence ID" value="NZ_FQVN01000020.1"/>
</dbReference>
<organism evidence="1 2">
    <name type="scientific">Streptoalloteichus hindustanus</name>
    <dbReference type="NCBI Taxonomy" id="2017"/>
    <lineage>
        <taxon>Bacteria</taxon>
        <taxon>Bacillati</taxon>
        <taxon>Actinomycetota</taxon>
        <taxon>Actinomycetes</taxon>
        <taxon>Pseudonocardiales</taxon>
        <taxon>Pseudonocardiaceae</taxon>
        <taxon>Streptoalloteichus</taxon>
    </lineage>
</organism>
<sequence length="258" mass="28253">MASDDRELLLSRDPDKRALSEKMHRLGFGSYYDFPEKVPVIRSSEVPAAHWKDPVGDNTNGYGVVGNWKVMSYYRGIPTYVGDPVFNDTPDDASMTVGGSRTISSEYTFGIEYSAEASFFDLVKASTTYSFSASWSESTTFTQTMTVTIRPGWVSWIEVSPVARVLDGDFIYLRAESGTRKIGRFSGVIEAPGIEGNLKDVYTLRSTPMTEALVSHVQSLASQSDSGVRAVGDGGLRFSADLLPADLRAGAERHDTDL</sequence>
<dbReference type="Proteomes" id="UP000184501">
    <property type="component" value="Unassembled WGS sequence"/>
</dbReference>
<evidence type="ECO:0000313" key="2">
    <source>
        <dbReference type="Proteomes" id="UP000184501"/>
    </source>
</evidence>
<dbReference type="OrthoDB" id="5124470at2"/>
<dbReference type="STRING" id="2017.SAMN05444320_12027"/>
<name>A0A1M5PX97_STRHI</name>
<accession>A0A1M5PX97</accession>
<proteinExistence type="predicted"/>
<dbReference type="SUPFAM" id="SSF56973">
    <property type="entry name" value="Aerolisin/ETX pore-forming domain"/>
    <property type="match status" value="1"/>
</dbReference>
<evidence type="ECO:0000313" key="1">
    <source>
        <dbReference type="EMBL" id="SHH06161.1"/>
    </source>
</evidence>
<dbReference type="AlphaFoldDB" id="A0A1M5PX97"/>
<keyword evidence="2" id="KW-1185">Reference proteome</keyword>
<dbReference type="EMBL" id="FQVN01000020">
    <property type="protein sequence ID" value="SHH06161.1"/>
    <property type="molecule type" value="Genomic_DNA"/>
</dbReference>
<reference evidence="1 2" key="1">
    <citation type="submission" date="2016-11" db="EMBL/GenBank/DDBJ databases">
        <authorList>
            <person name="Jaros S."/>
            <person name="Januszkiewicz K."/>
            <person name="Wedrychowicz H."/>
        </authorList>
    </citation>
    <scope>NUCLEOTIDE SEQUENCE [LARGE SCALE GENOMIC DNA]</scope>
    <source>
        <strain evidence="1 2">DSM 44523</strain>
    </source>
</reference>
<protein>
    <submittedName>
        <fullName evidence="1">Uncharacterized protein</fullName>
    </submittedName>
</protein>